<evidence type="ECO:0000313" key="4">
    <source>
        <dbReference type="Proteomes" id="UP001066276"/>
    </source>
</evidence>
<dbReference type="AlphaFoldDB" id="A0AAV7TZ54"/>
<dbReference type="EMBL" id="JANPWB010000006">
    <property type="protein sequence ID" value="KAJ1181711.1"/>
    <property type="molecule type" value="Genomic_DNA"/>
</dbReference>
<evidence type="ECO:0000313" key="3">
    <source>
        <dbReference type="EMBL" id="KAJ1181711.1"/>
    </source>
</evidence>
<feature type="region of interest" description="Disordered" evidence="2">
    <location>
        <begin position="1"/>
        <end position="37"/>
    </location>
</feature>
<protein>
    <submittedName>
        <fullName evidence="3">Uncharacterized protein</fullName>
    </submittedName>
</protein>
<feature type="coiled-coil region" evidence="1">
    <location>
        <begin position="56"/>
        <end position="90"/>
    </location>
</feature>
<reference evidence="3" key="1">
    <citation type="journal article" date="2022" name="bioRxiv">
        <title>Sequencing and chromosome-scale assembly of the giantPleurodeles waltlgenome.</title>
        <authorList>
            <person name="Brown T."/>
            <person name="Elewa A."/>
            <person name="Iarovenko S."/>
            <person name="Subramanian E."/>
            <person name="Araus A.J."/>
            <person name="Petzold A."/>
            <person name="Susuki M."/>
            <person name="Suzuki K.-i.T."/>
            <person name="Hayashi T."/>
            <person name="Toyoda A."/>
            <person name="Oliveira C."/>
            <person name="Osipova E."/>
            <person name="Leigh N.D."/>
            <person name="Simon A."/>
            <person name="Yun M.H."/>
        </authorList>
    </citation>
    <scope>NUCLEOTIDE SEQUENCE</scope>
    <source>
        <strain evidence="3">20211129_DDA</strain>
        <tissue evidence="3">Liver</tissue>
    </source>
</reference>
<gene>
    <name evidence="3" type="ORF">NDU88_006913</name>
</gene>
<proteinExistence type="predicted"/>
<sequence length="260" mass="28757">MGKHDAKQPKLNFDHKRSTRQGEVEQGPQAADGRDLAADDQGEDLRTLMLEMRSSLRNIDTKLDNLTSQLDSVKTQVATHEMRLDTLEARQSECHEFQPHVAVERDAMAPLPLGVAICAKARRPRADVDTARMLQWLWEELRRRAGVPLLYAPSLPLLHNPMLPCVADGIAGHLIDKMHLRTFADLFPNCKFMPPPASEEGGTVPFSELFLYHKPDAIRGVPRRATSLYSFGGGGGLPFPPKASNSYLSPYAKHDTGSGA</sequence>
<organism evidence="3 4">
    <name type="scientific">Pleurodeles waltl</name>
    <name type="common">Iberian ribbed newt</name>
    <dbReference type="NCBI Taxonomy" id="8319"/>
    <lineage>
        <taxon>Eukaryota</taxon>
        <taxon>Metazoa</taxon>
        <taxon>Chordata</taxon>
        <taxon>Craniata</taxon>
        <taxon>Vertebrata</taxon>
        <taxon>Euteleostomi</taxon>
        <taxon>Amphibia</taxon>
        <taxon>Batrachia</taxon>
        <taxon>Caudata</taxon>
        <taxon>Salamandroidea</taxon>
        <taxon>Salamandridae</taxon>
        <taxon>Pleurodelinae</taxon>
        <taxon>Pleurodeles</taxon>
    </lineage>
</organism>
<keyword evidence="4" id="KW-1185">Reference proteome</keyword>
<evidence type="ECO:0000256" key="1">
    <source>
        <dbReference type="SAM" id="Coils"/>
    </source>
</evidence>
<evidence type="ECO:0000256" key="2">
    <source>
        <dbReference type="SAM" id="MobiDB-lite"/>
    </source>
</evidence>
<keyword evidence="1" id="KW-0175">Coiled coil</keyword>
<dbReference type="Proteomes" id="UP001066276">
    <property type="component" value="Chromosome 3_2"/>
</dbReference>
<comment type="caution">
    <text evidence="3">The sequence shown here is derived from an EMBL/GenBank/DDBJ whole genome shotgun (WGS) entry which is preliminary data.</text>
</comment>
<name>A0AAV7TZ54_PLEWA</name>
<accession>A0AAV7TZ54</accession>
<feature type="compositionally biased region" description="Basic and acidic residues" evidence="2">
    <location>
        <begin position="1"/>
        <end position="23"/>
    </location>
</feature>